<feature type="transmembrane region" description="Helical" evidence="6">
    <location>
        <begin position="282"/>
        <end position="300"/>
    </location>
</feature>
<dbReference type="SUPFAM" id="SSF109755">
    <property type="entry name" value="PhoU-like"/>
    <property type="match status" value="1"/>
</dbReference>
<dbReference type="OrthoDB" id="9763003at2"/>
<protein>
    <recommendedName>
        <fullName evidence="7">PhoU domain-containing protein</fullName>
    </recommendedName>
</protein>
<dbReference type="GO" id="GO:0044341">
    <property type="term" value="P:sodium-dependent phosphate transport"/>
    <property type="evidence" value="ECO:0007669"/>
    <property type="project" value="InterPro"/>
</dbReference>
<dbReference type="InterPro" id="IPR003841">
    <property type="entry name" value="Na/Pi_transpt"/>
</dbReference>
<accession>A0A140L3C2</accession>
<sequence>MNLENSFTLVGGLGLFIYGMKLMGEGLERAAGNRLRIILEYFTRNRLIGVLTGTIVTAIIQSSSATTVMVVGLVNAGIMDLMQAIGVIMGANIGTTMTAQLIAFKLTKVALPAIGLGTAVHLFSKSKRQKFIGQVILGFGLLFFGMQTMEVALKPLSKMPEFVNFMTNFGKTPILGVLAGFITTGIIQSSSATIGILQALAAQGIVDISVALPILFGDNIGTCVTALLSSIGTNVTAKRAALLHLLFNIIGTIIFMLILPFFQMFVVHTSTDPVRQIANAHTFFNVINTAIQLPFAALLVKIATYLIPGKVEVIEKGTKYIDERFLETPVFALTQAKKEIARMGELALKNLQEGIKLFMNFSEKEAKTLREREVVINDLAREITRYVALLSQKPLASDESRAIADMINAINDMERVGDHDVNILELAEYKEEHSLPFTDEALKELTEMATQVEESFSNAVKAFLEFDPKLAAKVVQNEDKIDSMDRKLRENHIKRLNEGKCNPSSGVIYLDLISNLERIGDHAFNVASYVLKMDKHYKRPTVW</sequence>
<dbReference type="AlphaFoldDB" id="A0A140L3C2"/>
<dbReference type="Gene3D" id="1.20.58.220">
    <property type="entry name" value="Phosphate transport system protein phou homolog 2, domain 2"/>
    <property type="match status" value="1"/>
</dbReference>
<evidence type="ECO:0000256" key="6">
    <source>
        <dbReference type="SAM" id="Phobius"/>
    </source>
</evidence>
<feature type="transmembrane region" description="Helical" evidence="6">
    <location>
        <begin position="240"/>
        <end position="262"/>
    </location>
</feature>
<evidence type="ECO:0000256" key="4">
    <source>
        <dbReference type="ARBA" id="ARBA00022989"/>
    </source>
</evidence>
<dbReference type="PANTHER" id="PTHR10010:SF46">
    <property type="entry name" value="SODIUM-DEPENDENT PHOSPHATE TRANSPORT PROTEIN 2B"/>
    <property type="match status" value="1"/>
</dbReference>
<dbReference type="InterPro" id="IPR004633">
    <property type="entry name" value="NaPi_cotrn-rel/YqeW-like"/>
</dbReference>
<keyword evidence="5 6" id="KW-0472">Membrane</keyword>
<feature type="transmembrane region" description="Helical" evidence="6">
    <location>
        <begin position="208"/>
        <end position="228"/>
    </location>
</feature>
<comment type="caution">
    <text evidence="8">The sequence shown here is derived from an EMBL/GenBank/DDBJ whole genome shotgun (WGS) entry which is preliminary data.</text>
</comment>
<keyword evidence="2" id="KW-1003">Cell membrane</keyword>
<dbReference type="NCBIfam" id="TIGR00704">
    <property type="entry name" value="NaPi_cotrn_rel"/>
    <property type="match status" value="1"/>
</dbReference>
<name>A0A140L3C2_9FIRM</name>
<dbReference type="GO" id="GO:0005886">
    <property type="term" value="C:plasma membrane"/>
    <property type="evidence" value="ECO:0007669"/>
    <property type="project" value="UniProtKB-SubCell"/>
</dbReference>
<evidence type="ECO:0000313" key="8">
    <source>
        <dbReference type="EMBL" id="KXG75047.1"/>
    </source>
</evidence>
<dbReference type="NCBIfam" id="NF037997">
    <property type="entry name" value="Na_Pi_symport"/>
    <property type="match status" value="1"/>
</dbReference>
<organism evidence="8 9">
    <name type="scientific">Fervidicola ferrireducens</name>
    <dbReference type="NCBI Taxonomy" id="520764"/>
    <lineage>
        <taxon>Bacteria</taxon>
        <taxon>Bacillati</taxon>
        <taxon>Bacillota</taxon>
        <taxon>Clostridia</taxon>
        <taxon>Thermosediminibacterales</taxon>
        <taxon>Thermosediminibacteraceae</taxon>
        <taxon>Fervidicola</taxon>
    </lineage>
</organism>
<dbReference type="InterPro" id="IPR026022">
    <property type="entry name" value="PhoU_dom"/>
</dbReference>
<dbReference type="GO" id="GO:0005436">
    <property type="term" value="F:sodium:phosphate symporter activity"/>
    <property type="evidence" value="ECO:0007669"/>
    <property type="project" value="InterPro"/>
</dbReference>
<dbReference type="PANTHER" id="PTHR10010">
    <property type="entry name" value="SOLUTE CARRIER FAMILY 34 SODIUM PHOSPHATE , MEMBER 2-RELATED"/>
    <property type="match status" value="1"/>
</dbReference>
<evidence type="ECO:0000256" key="3">
    <source>
        <dbReference type="ARBA" id="ARBA00022692"/>
    </source>
</evidence>
<gene>
    <name evidence="8" type="ORF">AN618_20690</name>
</gene>
<keyword evidence="4 6" id="KW-1133">Transmembrane helix</keyword>
<feature type="transmembrane region" description="Helical" evidence="6">
    <location>
        <begin position="6"/>
        <end position="24"/>
    </location>
</feature>
<dbReference type="Pfam" id="PF01895">
    <property type="entry name" value="PhoU"/>
    <property type="match status" value="2"/>
</dbReference>
<dbReference type="PATRIC" id="fig|520764.3.peg.2216"/>
<feature type="transmembrane region" description="Helical" evidence="6">
    <location>
        <begin position="45"/>
        <end position="62"/>
    </location>
</feature>
<feature type="domain" description="PhoU" evidence="7">
    <location>
        <begin position="445"/>
        <end position="530"/>
    </location>
</feature>
<reference evidence="8 9" key="1">
    <citation type="submission" date="2015-12" db="EMBL/GenBank/DDBJ databases">
        <title>Draft genome sequnece of Fervidicola ferrireducens strain Y170.</title>
        <authorList>
            <person name="Patel B.K."/>
        </authorList>
    </citation>
    <scope>NUCLEOTIDE SEQUENCE [LARGE SCALE GENOMIC DNA]</scope>
    <source>
        <strain evidence="8 9">Y170</strain>
    </source>
</reference>
<dbReference type="STRING" id="520764.AN618_20690"/>
<feature type="transmembrane region" description="Helical" evidence="6">
    <location>
        <begin position="174"/>
        <end position="202"/>
    </location>
</feature>
<dbReference type="RefSeq" id="WP_066354684.1">
    <property type="nucleotide sequence ID" value="NZ_LOED01000034.1"/>
</dbReference>
<comment type="subcellular location">
    <subcellularLocation>
        <location evidence="1">Cell membrane</location>
        <topology evidence="1">Multi-pass membrane protein</topology>
    </subcellularLocation>
</comment>
<evidence type="ECO:0000256" key="2">
    <source>
        <dbReference type="ARBA" id="ARBA00022475"/>
    </source>
</evidence>
<proteinExistence type="predicted"/>
<keyword evidence="9" id="KW-1185">Reference proteome</keyword>
<feature type="domain" description="PhoU" evidence="7">
    <location>
        <begin position="340"/>
        <end position="426"/>
    </location>
</feature>
<keyword evidence="3 6" id="KW-0812">Transmembrane</keyword>
<dbReference type="InterPro" id="IPR038078">
    <property type="entry name" value="PhoU-like_sf"/>
</dbReference>
<evidence type="ECO:0000259" key="7">
    <source>
        <dbReference type="Pfam" id="PF01895"/>
    </source>
</evidence>
<dbReference type="InParanoid" id="A0A140L3C2"/>
<dbReference type="FunCoup" id="A0A140L3C2">
    <property type="interactions" value="12"/>
</dbReference>
<evidence type="ECO:0000313" key="9">
    <source>
        <dbReference type="Proteomes" id="UP000070427"/>
    </source>
</evidence>
<feature type="transmembrane region" description="Helical" evidence="6">
    <location>
        <begin position="135"/>
        <end position="153"/>
    </location>
</feature>
<dbReference type="Pfam" id="PF02690">
    <property type="entry name" value="Na_Pi_cotrans"/>
    <property type="match status" value="2"/>
</dbReference>
<evidence type="ECO:0000256" key="1">
    <source>
        <dbReference type="ARBA" id="ARBA00004651"/>
    </source>
</evidence>
<dbReference type="EMBL" id="LOED01000034">
    <property type="protein sequence ID" value="KXG75047.1"/>
    <property type="molecule type" value="Genomic_DNA"/>
</dbReference>
<evidence type="ECO:0000256" key="5">
    <source>
        <dbReference type="ARBA" id="ARBA00023136"/>
    </source>
</evidence>
<dbReference type="Proteomes" id="UP000070427">
    <property type="component" value="Unassembled WGS sequence"/>
</dbReference>